<dbReference type="Gene3D" id="3.30.70.1430">
    <property type="entry name" value="Multidrug efflux transporter AcrB pore domain"/>
    <property type="match status" value="2"/>
</dbReference>
<feature type="region of interest" description="Disordered" evidence="1">
    <location>
        <begin position="227"/>
        <end position="246"/>
    </location>
</feature>
<dbReference type="SUPFAM" id="SSF82714">
    <property type="entry name" value="Multidrug efflux transporter AcrB TolC docking domain, DN and DC subdomains"/>
    <property type="match status" value="2"/>
</dbReference>
<feature type="transmembrane region" description="Helical" evidence="2">
    <location>
        <begin position="889"/>
        <end position="908"/>
    </location>
</feature>
<organism evidence="3">
    <name type="scientific">mine drainage metagenome</name>
    <dbReference type="NCBI Taxonomy" id="410659"/>
    <lineage>
        <taxon>unclassified sequences</taxon>
        <taxon>metagenomes</taxon>
        <taxon>ecological metagenomes</taxon>
    </lineage>
</organism>
<dbReference type="Gene3D" id="1.20.1640.10">
    <property type="entry name" value="Multidrug efflux transporter AcrB transmembrane domain"/>
    <property type="match status" value="2"/>
</dbReference>
<dbReference type="GO" id="GO:0005886">
    <property type="term" value="C:plasma membrane"/>
    <property type="evidence" value="ECO:0007669"/>
    <property type="project" value="TreeGrafter"/>
</dbReference>
<feature type="transmembrane region" description="Helical" evidence="2">
    <location>
        <begin position="474"/>
        <end position="501"/>
    </location>
</feature>
<evidence type="ECO:0000256" key="2">
    <source>
        <dbReference type="SAM" id="Phobius"/>
    </source>
</evidence>
<dbReference type="Gene3D" id="3.30.70.1440">
    <property type="entry name" value="Multidrug efflux transporter AcrB pore domain"/>
    <property type="match status" value="1"/>
</dbReference>
<feature type="transmembrane region" description="Helical" evidence="2">
    <location>
        <begin position="345"/>
        <end position="364"/>
    </location>
</feature>
<protein>
    <submittedName>
        <fullName evidence="3">AcrB family membrane transport protein</fullName>
    </submittedName>
</protein>
<evidence type="ECO:0000313" key="3">
    <source>
        <dbReference type="EMBL" id="CBH75920.1"/>
    </source>
</evidence>
<keyword evidence="2" id="KW-0472">Membrane</keyword>
<sequence length="1071" mass="116441">MIERVEDAERSVAAWALRNPYTIFAAFVAIVIGAIAAALFLLPSRMMPYVQSPLISVITMTPGYSPQEVETYFTKPIEERMTDLRGVRYIRSYSQQGISTVTLQFHYGANMQQALVNVEQLAKQAEGDLPYDRANLKPSYVVPVDPLNTPVLQLAVTGTGWDPVALRQFVANTVVNDLKGVPGVQVAFPFGGLQRQLRVTVNRNALAADRLSILAVGDAIDAQNASRSAGTVTGGGYETPVRGDQRATSAQNVADYPIVTKAGRTIYVRDVAAVSDGAAEVRAAYRFNGKSAVELSIVQDPNASSPQVIAAVMERIKNIEAEHPGLHFSRAYDNSRFVHDLTRNMLEELIVSVFLAGIVLLVFLEDVSATLIVLTTIPTCLALAVALFVPMHLSINSSTLIGLLLAIGRLVDDSIVVIHSVHRKLDAGESPVRAAIDGTMEVIVPIAAATGVMALAVVPLLASGGITQIMFVGLVWPIIFALIASLLVSVTLTPLLAAHLFQSTNRRSPLRTRLDAAVSRVLRPARAALRKLDAAYRRGLAWSLENRGLVLAGAALLTYLGISLLPFIGQEMMPLADTGQAYGFLEMEPGTSFAATNRASRRFEALLLKNRDVERVSASIGEESGGNYFTGGPMNGANDASYMITFKQKGQRHRSIWQLMDALYARATTTIPGIRRLELKEMGADVMASNDAPVEMLVYGPNRKELYRLADIVARQAKEIPGLYEVSTSSSYTQPQQDLIVDRTRASQIGLTPRDVQEQAYYALHGGLTTGYFNPPNVRHDTILVRYAKGQRRRTNDIAAVQIVGENGQIVPLDAIAHVERSVGPSLIERDGLQNGVSVLGFYRRGGPGEMTLDMNILRRGMTAVAFPRGYGMEMRGDMTEMAISFNRLLGAMAVAVLFVFLLLVAQFRSLVQPLVMLFSIPLQLLGMFVALLLAHQSFSTVSILGIVVANGMAVSNAILLLDLILRKRKEGMKRRDAILYAGPIRLQPILMTTIVSLIVLVPVAFFPKTGIDAYSPLATVIIGGLSISTVLTLFVVPVLHDLFDDLPEWWNHTLLRRPRTGAAALEAIDA</sequence>
<evidence type="ECO:0000256" key="1">
    <source>
        <dbReference type="SAM" id="MobiDB-lite"/>
    </source>
</evidence>
<feature type="transmembrane region" description="Helical" evidence="2">
    <location>
        <begin position="548"/>
        <end position="568"/>
    </location>
</feature>
<dbReference type="GO" id="GO:0042910">
    <property type="term" value="F:xenobiotic transmembrane transporter activity"/>
    <property type="evidence" value="ECO:0007669"/>
    <property type="project" value="TreeGrafter"/>
</dbReference>
<dbReference type="AlphaFoldDB" id="E6PHI2"/>
<dbReference type="SUPFAM" id="SSF82866">
    <property type="entry name" value="Multidrug efflux transporter AcrB transmembrane domain"/>
    <property type="match status" value="2"/>
</dbReference>
<proteinExistence type="predicted"/>
<name>E6PHI2_9ZZZZ</name>
<comment type="caution">
    <text evidence="3">The sequence shown here is derived from an EMBL/GenBank/DDBJ whole genome shotgun (WGS) entry which is preliminary data.</text>
</comment>
<feature type="transmembrane region" description="Helical" evidence="2">
    <location>
        <begin position="1018"/>
        <end position="1040"/>
    </location>
</feature>
<dbReference type="EMBL" id="CABL01000017">
    <property type="protein sequence ID" value="CBH75920.1"/>
    <property type="molecule type" value="Genomic_DNA"/>
</dbReference>
<keyword evidence="2" id="KW-0812">Transmembrane</keyword>
<feature type="transmembrane region" description="Helical" evidence="2">
    <location>
        <begin position="987"/>
        <end position="1006"/>
    </location>
</feature>
<keyword evidence="2" id="KW-1133">Transmembrane helix</keyword>
<dbReference type="PANTHER" id="PTHR32063">
    <property type="match status" value="1"/>
</dbReference>
<dbReference type="Gene3D" id="3.30.2090.10">
    <property type="entry name" value="Multidrug efflux transporter AcrB TolC docking domain, DN and DC subdomains"/>
    <property type="match status" value="2"/>
</dbReference>
<feature type="transmembrane region" description="Helical" evidence="2">
    <location>
        <begin position="915"/>
        <end position="936"/>
    </location>
</feature>
<dbReference type="InterPro" id="IPR001036">
    <property type="entry name" value="Acrflvin-R"/>
</dbReference>
<feature type="transmembrane region" description="Helical" evidence="2">
    <location>
        <begin position="942"/>
        <end position="966"/>
    </location>
</feature>
<dbReference type="SUPFAM" id="SSF82693">
    <property type="entry name" value="Multidrug efflux transporter AcrB pore domain, PN1, PN2, PC1 and PC2 subdomains"/>
    <property type="match status" value="3"/>
</dbReference>
<accession>E6PHI2</accession>
<gene>
    <name evidence="3" type="ORF">CARN1_1087</name>
</gene>
<dbReference type="InterPro" id="IPR027463">
    <property type="entry name" value="AcrB_DN_DC_subdom"/>
</dbReference>
<dbReference type="Gene3D" id="3.30.70.1320">
    <property type="entry name" value="Multidrug efflux transporter AcrB pore domain like"/>
    <property type="match status" value="1"/>
</dbReference>
<feature type="transmembrane region" description="Helical" evidence="2">
    <location>
        <begin position="442"/>
        <end position="462"/>
    </location>
</feature>
<feature type="transmembrane region" description="Helical" evidence="2">
    <location>
        <begin position="20"/>
        <end position="42"/>
    </location>
</feature>
<reference evidence="3" key="1">
    <citation type="submission" date="2009-10" db="EMBL/GenBank/DDBJ databases">
        <title>Diversity of trophic interactions inside an arsenic-rich microbial ecosystem.</title>
        <authorList>
            <person name="Bertin P.N."/>
            <person name="Heinrich-Salmeron A."/>
            <person name="Pelletier E."/>
            <person name="Goulhen-Chollet F."/>
            <person name="Arsene-Ploetze F."/>
            <person name="Gallien S."/>
            <person name="Calteau A."/>
            <person name="Vallenet D."/>
            <person name="Casiot C."/>
            <person name="Chane-Woon-Ming B."/>
            <person name="Giloteaux L."/>
            <person name="Barakat M."/>
            <person name="Bonnefoy V."/>
            <person name="Bruneel O."/>
            <person name="Chandler M."/>
            <person name="Cleiss J."/>
            <person name="Duran R."/>
            <person name="Elbaz-Poulichet F."/>
            <person name="Fonknechten N."/>
            <person name="Lauga B."/>
            <person name="Mornico D."/>
            <person name="Ortet P."/>
            <person name="Schaeffer C."/>
            <person name="Siguier P."/>
            <person name="Alexander Thil Smith A."/>
            <person name="Van Dorsselaer A."/>
            <person name="Weissenbach J."/>
            <person name="Medigue C."/>
            <person name="Le Paslier D."/>
        </authorList>
    </citation>
    <scope>NUCLEOTIDE SEQUENCE</scope>
</reference>
<dbReference type="PRINTS" id="PR00702">
    <property type="entry name" value="ACRIFLAVINRP"/>
</dbReference>
<dbReference type="Pfam" id="PF00873">
    <property type="entry name" value="ACR_tran"/>
    <property type="match status" value="1"/>
</dbReference>
<feature type="transmembrane region" description="Helical" evidence="2">
    <location>
        <begin position="370"/>
        <end position="389"/>
    </location>
</feature>
<dbReference type="PANTHER" id="PTHR32063:SF0">
    <property type="entry name" value="SWARMING MOTILITY PROTEIN SWRC"/>
    <property type="match status" value="1"/>
</dbReference>